<reference evidence="1 2" key="1">
    <citation type="submission" date="2014-04" db="EMBL/GenBank/DDBJ databases">
        <authorList>
            <consortium name="DOE Joint Genome Institute"/>
            <person name="Kuo A."/>
            <person name="Kohler A."/>
            <person name="Nagy L.G."/>
            <person name="Floudas D."/>
            <person name="Copeland A."/>
            <person name="Barry K.W."/>
            <person name="Cichocki N."/>
            <person name="Veneault-Fourrey C."/>
            <person name="LaButti K."/>
            <person name="Lindquist E.A."/>
            <person name="Lipzen A."/>
            <person name="Lundell T."/>
            <person name="Morin E."/>
            <person name="Murat C."/>
            <person name="Sun H."/>
            <person name="Tunlid A."/>
            <person name="Henrissat B."/>
            <person name="Grigoriev I.V."/>
            <person name="Hibbett D.S."/>
            <person name="Martin F."/>
            <person name="Nordberg H.P."/>
            <person name="Cantor M.N."/>
            <person name="Hua S.X."/>
        </authorList>
    </citation>
    <scope>NUCLEOTIDE SEQUENCE [LARGE SCALE GENOMIC DNA]</scope>
    <source>
        <strain evidence="1 2">LaAM-08-1</strain>
    </source>
</reference>
<evidence type="ECO:0000313" key="1">
    <source>
        <dbReference type="EMBL" id="KIJ90287.1"/>
    </source>
</evidence>
<dbReference type="OrthoDB" id="3051935at2759"/>
<dbReference type="HOGENOM" id="CLU_1791468_0_0_1"/>
<gene>
    <name evidence="1" type="ORF">K443DRAFT_116799</name>
</gene>
<dbReference type="Proteomes" id="UP000054477">
    <property type="component" value="Unassembled WGS sequence"/>
</dbReference>
<name>A0A0C9X149_9AGAR</name>
<evidence type="ECO:0000313" key="2">
    <source>
        <dbReference type="Proteomes" id="UP000054477"/>
    </source>
</evidence>
<keyword evidence="2" id="KW-1185">Reference proteome</keyword>
<accession>A0A0C9X149</accession>
<proteinExistence type="predicted"/>
<organism evidence="1 2">
    <name type="scientific">Laccaria amethystina LaAM-08-1</name>
    <dbReference type="NCBI Taxonomy" id="1095629"/>
    <lineage>
        <taxon>Eukaryota</taxon>
        <taxon>Fungi</taxon>
        <taxon>Dikarya</taxon>
        <taxon>Basidiomycota</taxon>
        <taxon>Agaricomycotina</taxon>
        <taxon>Agaricomycetes</taxon>
        <taxon>Agaricomycetidae</taxon>
        <taxon>Agaricales</taxon>
        <taxon>Agaricineae</taxon>
        <taxon>Hydnangiaceae</taxon>
        <taxon>Laccaria</taxon>
    </lineage>
</organism>
<sequence>MRADGPKDKRFVVDHGSLVYCKCRDGRFPYLYEVSSHPLVHNTQAVKRILVYIIDTDPAALKTLADWEETLGIPLGPDDAMDQHGKLIIFCLLRLGDGTVIYARALNCPRHPDTGLQVPEFDVVNCWGFAGKWLLNPSYIEELYAVQKVILGKPEAMT</sequence>
<reference evidence="2" key="2">
    <citation type="submission" date="2015-01" db="EMBL/GenBank/DDBJ databases">
        <title>Evolutionary Origins and Diversification of the Mycorrhizal Mutualists.</title>
        <authorList>
            <consortium name="DOE Joint Genome Institute"/>
            <consortium name="Mycorrhizal Genomics Consortium"/>
            <person name="Kohler A."/>
            <person name="Kuo A."/>
            <person name="Nagy L.G."/>
            <person name="Floudas D."/>
            <person name="Copeland A."/>
            <person name="Barry K.W."/>
            <person name="Cichocki N."/>
            <person name="Veneault-Fourrey C."/>
            <person name="LaButti K."/>
            <person name="Lindquist E.A."/>
            <person name="Lipzen A."/>
            <person name="Lundell T."/>
            <person name="Morin E."/>
            <person name="Murat C."/>
            <person name="Riley R."/>
            <person name="Ohm R."/>
            <person name="Sun H."/>
            <person name="Tunlid A."/>
            <person name="Henrissat B."/>
            <person name="Grigoriev I.V."/>
            <person name="Hibbett D.S."/>
            <person name="Martin F."/>
        </authorList>
    </citation>
    <scope>NUCLEOTIDE SEQUENCE [LARGE SCALE GENOMIC DNA]</scope>
    <source>
        <strain evidence="2">LaAM-08-1</strain>
    </source>
</reference>
<protein>
    <submittedName>
        <fullName evidence="1">Uncharacterized protein</fullName>
    </submittedName>
</protein>
<dbReference type="AlphaFoldDB" id="A0A0C9X149"/>
<dbReference type="EMBL" id="KN839225">
    <property type="protein sequence ID" value="KIJ90287.1"/>
    <property type="molecule type" value="Genomic_DNA"/>
</dbReference>